<dbReference type="OrthoDB" id="29661at2759"/>
<protein>
    <submittedName>
        <fullName evidence="4">Uncharacterized protein</fullName>
    </submittedName>
</protein>
<gene>
    <name evidence="4" type="ORF">IFM89_022569</name>
</gene>
<sequence length="289" mass="32551">MISSERVANLALAGLTLAPLVVKVNPNLNVILTTCLIVYVGCYRSVKPTPPTETMSNEHAMRFPLIGSAMLLSLFLLFKFLSKDLVNAVLTCYFFVLGILALSATLLPAIRRFLPKNWNDNIIEAMPCYVAKRKRKLGGKGWARSDGPNTFAEFHPVYDMAESTGEMFVMEPFCFLIMNKLVCYWRMGCFSQIVAARRKQRKEEGNKEEGICIRTAIEAWRTDYKFALSCCNSPTAADAADKGWNKLWIERDSMVVIRRLKRDSTLAFESTMAKSNSTDGTMVDHSTLR</sequence>
<dbReference type="GO" id="GO:0006465">
    <property type="term" value="P:signal peptide processing"/>
    <property type="evidence" value="ECO:0007669"/>
    <property type="project" value="TreeGrafter"/>
</dbReference>
<keyword evidence="3" id="KW-0472">Membrane</keyword>
<feature type="transmembrane region" description="Helical" evidence="3">
    <location>
        <begin position="88"/>
        <end position="110"/>
    </location>
</feature>
<dbReference type="GO" id="GO:0033619">
    <property type="term" value="P:membrane protein proteolysis"/>
    <property type="evidence" value="ECO:0007669"/>
    <property type="project" value="TreeGrafter"/>
</dbReference>
<comment type="subcellular location">
    <subcellularLocation>
        <location evidence="1">Endoplasmic reticulum membrane</location>
        <topology evidence="1">Multi-pass membrane protein</topology>
    </subcellularLocation>
</comment>
<feature type="transmembrane region" description="Helical" evidence="3">
    <location>
        <begin position="24"/>
        <end position="42"/>
    </location>
</feature>
<feature type="transmembrane region" description="Helical" evidence="3">
    <location>
        <begin position="63"/>
        <end position="82"/>
    </location>
</feature>
<name>A0A835H4M1_9MAGN</name>
<evidence type="ECO:0000256" key="3">
    <source>
        <dbReference type="SAM" id="Phobius"/>
    </source>
</evidence>
<dbReference type="GO" id="GO:0098554">
    <property type="term" value="C:cytoplasmic side of endoplasmic reticulum membrane"/>
    <property type="evidence" value="ECO:0007669"/>
    <property type="project" value="TreeGrafter"/>
</dbReference>
<reference evidence="4 5" key="1">
    <citation type="submission" date="2020-10" db="EMBL/GenBank/DDBJ databases">
        <title>The Coptis chinensis genome and diversification of protoberbering-type alkaloids.</title>
        <authorList>
            <person name="Wang B."/>
            <person name="Shu S."/>
            <person name="Song C."/>
            <person name="Liu Y."/>
        </authorList>
    </citation>
    <scope>NUCLEOTIDE SEQUENCE [LARGE SCALE GENOMIC DNA]</scope>
    <source>
        <strain evidence="4">HL-2020</strain>
        <tissue evidence="4">Leaf</tissue>
    </source>
</reference>
<dbReference type="GO" id="GO:0098553">
    <property type="term" value="C:lumenal side of endoplasmic reticulum membrane"/>
    <property type="evidence" value="ECO:0007669"/>
    <property type="project" value="TreeGrafter"/>
</dbReference>
<dbReference type="InterPro" id="IPR007369">
    <property type="entry name" value="Peptidase_A22B_SPP"/>
</dbReference>
<organism evidence="4 5">
    <name type="scientific">Coptis chinensis</name>
    <dbReference type="NCBI Taxonomy" id="261450"/>
    <lineage>
        <taxon>Eukaryota</taxon>
        <taxon>Viridiplantae</taxon>
        <taxon>Streptophyta</taxon>
        <taxon>Embryophyta</taxon>
        <taxon>Tracheophyta</taxon>
        <taxon>Spermatophyta</taxon>
        <taxon>Magnoliopsida</taxon>
        <taxon>Ranunculales</taxon>
        <taxon>Ranunculaceae</taxon>
        <taxon>Coptidoideae</taxon>
        <taxon>Coptis</taxon>
    </lineage>
</organism>
<dbReference type="EMBL" id="JADFTS010000008">
    <property type="protein sequence ID" value="KAF9593390.1"/>
    <property type="molecule type" value="Genomic_DNA"/>
</dbReference>
<comment type="caution">
    <text evidence="4">The sequence shown here is derived from an EMBL/GenBank/DDBJ whole genome shotgun (WGS) entry which is preliminary data.</text>
</comment>
<evidence type="ECO:0000256" key="1">
    <source>
        <dbReference type="ARBA" id="ARBA00004477"/>
    </source>
</evidence>
<evidence type="ECO:0000313" key="4">
    <source>
        <dbReference type="EMBL" id="KAF9593390.1"/>
    </source>
</evidence>
<dbReference type="Proteomes" id="UP000631114">
    <property type="component" value="Unassembled WGS sequence"/>
</dbReference>
<evidence type="ECO:0000313" key="5">
    <source>
        <dbReference type="Proteomes" id="UP000631114"/>
    </source>
</evidence>
<dbReference type="AlphaFoldDB" id="A0A835H4M1"/>
<dbReference type="PANTHER" id="PTHR12174:SF23">
    <property type="entry name" value="MINOR HISTOCOMPATIBILITY ANTIGEN H13"/>
    <property type="match status" value="1"/>
</dbReference>
<keyword evidence="3" id="KW-0812">Transmembrane</keyword>
<accession>A0A835H4M1</accession>
<dbReference type="GO" id="GO:0042500">
    <property type="term" value="F:aspartic endopeptidase activity, intramembrane cleaving"/>
    <property type="evidence" value="ECO:0007669"/>
    <property type="project" value="InterPro"/>
</dbReference>
<keyword evidence="2" id="KW-0256">Endoplasmic reticulum</keyword>
<dbReference type="PANTHER" id="PTHR12174">
    <property type="entry name" value="SIGNAL PEPTIDE PEPTIDASE"/>
    <property type="match status" value="1"/>
</dbReference>
<dbReference type="Pfam" id="PF04258">
    <property type="entry name" value="Peptidase_A22B"/>
    <property type="match status" value="1"/>
</dbReference>
<keyword evidence="5" id="KW-1185">Reference proteome</keyword>
<evidence type="ECO:0000256" key="2">
    <source>
        <dbReference type="ARBA" id="ARBA00022824"/>
    </source>
</evidence>
<keyword evidence="3" id="KW-1133">Transmembrane helix</keyword>
<proteinExistence type="predicted"/>